<sequence length="264" mass="30836">MTTPTQDENQASNNQESSEEEDTTFVGKILGRDQFKINDDFRLKIDSMVKYLSAMRGVTDGIQSMCLSGKSWHFDAKSEVPNSGWRYMPNYLKKVEYTKKNAAEADGLRRLLDNLGRQEEERYYNFYQVEHDSNVVITSHQRRDEVEKTFRAVEVLVQTCNRRRKKVEKALIVKDLREQCTKYHKSVNQLDVQLLRLSNLFGFVKASLLFHFGHFQQGMIVLHQEAVARSDAVKEYTKKRQQEKAAREKSSKNKSAQRNRTLKK</sequence>
<feature type="compositionally biased region" description="Low complexity" evidence="1">
    <location>
        <begin position="1"/>
        <end position="16"/>
    </location>
</feature>
<name>A0A2G5UU49_9PELO</name>
<proteinExistence type="predicted"/>
<gene>
    <name evidence="2" type="primary">Cni-ZK673.6</name>
    <name evidence="2" type="synonym">Cnig_chr_III.g9928</name>
    <name evidence="2" type="ORF">B9Z55_009928</name>
</gene>
<feature type="compositionally biased region" description="Basic residues" evidence="1">
    <location>
        <begin position="255"/>
        <end position="264"/>
    </location>
</feature>
<protein>
    <submittedName>
        <fullName evidence="2">Uncharacterized protein</fullName>
    </submittedName>
</protein>
<accession>A0A2G5UU49</accession>
<dbReference type="EMBL" id="PDUG01000003">
    <property type="protein sequence ID" value="PIC43044.1"/>
    <property type="molecule type" value="Genomic_DNA"/>
</dbReference>
<comment type="caution">
    <text evidence="2">The sequence shown here is derived from an EMBL/GenBank/DDBJ whole genome shotgun (WGS) entry which is preliminary data.</text>
</comment>
<reference evidence="3" key="1">
    <citation type="submission" date="2017-10" db="EMBL/GenBank/DDBJ databases">
        <title>Rapid genome shrinkage in a self-fertile nematode reveals novel sperm competition proteins.</title>
        <authorList>
            <person name="Yin D."/>
            <person name="Schwarz E.M."/>
            <person name="Thomas C.G."/>
            <person name="Felde R.L."/>
            <person name="Korf I.F."/>
            <person name="Cutter A.D."/>
            <person name="Schartner C.M."/>
            <person name="Ralston E.J."/>
            <person name="Meyer B.J."/>
            <person name="Haag E.S."/>
        </authorList>
    </citation>
    <scope>NUCLEOTIDE SEQUENCE [LARGE SCALE GENOMIC DNA]</scope>
    <source>
        <strain evidence="3">JU1422</strain>
    </source>
</reference>
<feature type="region of interest" description="Disordered" evidence="1">
    <location>
        <begin position="1"/>
        <end position="23"/>
    </location>
</feature>
<keyword evidence="3" id="KW-1185">Reference proteome</keyword>
<evidence type="ECO:0000313" key="2">
    <source>
        <dbReference type="EMBL" id="PIC43044.1"/>
    </source>
</evidence>
<dbReference type="OrthoDB" id="5812564at2759"/>
<evidence type="ECO:0000256" key="1">
    <source>
        <dbReference type="SAM" id="MobiDB-lite"/>
    </source>
</evidence>
<organism evidence="2 3">
    <name type="scientific">Caenorhabditis nigoni</name>
    <dbReference type="NCBI Taxonomy" id="1611254"/>
    <lineage>
        <taxon>Eukaryota</taxon>
        <taxon>Metazoa</taxon>
        <taxon>Ecdysozoa</taxon>
        <taxon>Nematoda</taxon>
        <taxon>Chromadorea</taxon>
        <taxon>Rhabditida</taxon>
        <taxon>Rhabditina</taxon>
        <taxon>Rhabditomorpha</taxon>
        <taxon>Rhabditoidea</taxon>
        <taxon>Rhabditidae</taxon>
        <taxon>Peloderinae</taxon>
        <taxon>Caenorhabditis</taxon>
    </lineage>
</organism>
<feature type="region of interest" description="Disordered" evidence="1">
    <location>
        <begin position="237"/>
        <end position="264"/>
    </location>
</feature>
<feature type="compositionally biased region" description="Basic and acidic residues" evidence="1">
    <location>
        <begin position="237"/>
        <end position="251"/>
    </location>
</feature>
<evidence type="ECO:0000313" key="3">
    <source>
        <dbReference type="Proteomes" id="UP000230233"/>
    </source>
</evidence>
<dbReference type="AlphaFoldDB" id="A0A2G5UU49"/>
<dbReference type="Proteomes" id="UP000230233">
    <property type="component" value="Chromosome III"/>
</dbReference>